<dbReference type="GO" id="GO:0045259">
    <property type="term" value="C:proton-transporting ATP synthase complex"/>
    <property type="evidence" value="ECO:0007669"/>
    <property type="project" value="UniProtKB-KW"/>
</dbReference>
<dbReference type="InterPro" id="IPR027417">
    <property type="entry name" value="P-loop_NTPase"/>
</dbReference>
<dbReference type="PANTHER" id="PTHR48082:SF2">
    <property type="entry name" value="ATP SYNTHASE SUBUNIT ALPHA, MITOCHONDRIAL"/>
    <property type="match status" value="1"/>
</dbReference>
<dbReference type="Gene3D" id="2.40.30.20">
    <property type="match status" value="1"/>
</dbReference>
<evidence type="ECO:0000256" key="6">
    <source>
        <dbReference type="ARBA" id="ARBA00022840"/>
    </source>
</evidence>
<dbReference type="InterPro" id="IPR005294">
    <property type="entry name" value="ATP_synth_F1_asu"/>
</dbReference>
<dbReference type="CDD" id="cd18116">
    <property type="entry name" value="ATP-synt_F1_alpha_N"/>
    <property type="match status" value="1"/>
</dbReference>
<keyword evidence="9 12" id="KW-0472">Membrane</keyword>
<evidence type="ECO:0000256" key="12">
    <source>
        <dbReference type="HAMAP-Rule" id="MF_01346"/>
    </source>
</evidence>
<dbReference type="Gene3D" id="3.40.50.300">
    <property type="entry name" value="P-loop containing nucleotide triphosphate hydrolases"/>
    <property type="match status" value="1"/>
</dbReference>
<evidence type="ECO:0000256" key="3">
    <source>
        <dbReference type="ARBA" id="ARBA00022448"/>
    </source>
</evidence>
<keyword evidence="7 12" id="KW-1278">Translocase</keyword>
<dbReference type="Pfam" id="PF00306">
    <property type="entry name" value="ATP-synt_ab_C"/>
    <property type="match status" value="1"/>
</dbReference>
<comment type="similarity">
    <text evidence="2 12">Belongs to the ATPase alpha/beta chains family.</text>
</comment>
<dbReference type="FunFam" id="3.40.50.300:FF:000002">
    <property type="entry name" value="ATP synthase subunit alpha"/>
    <property type="match status" value="1"/>
</dbReference>
<dbReference type="InterPro" id="IPR038376">
    <property type="entry name" value="ATP_synth_asu_C_sf"/>
</dbReference>
<dbReference type="GO" id="GO:0005886">
    <property type="term" value="C:plasma membrane"/>
    <property type="evidence" value="ECO:0007669"/>
    <property type="project" value="UniProtKB-SubCell"/>
</dbReference>
<sequence length="547" mass="59008">MAELTIRPEEIRDALQRFVQSYEPDAAAREEIGTVTYSGDGIARVGGLPSAMANELLEFEDGTQGIAQNLEIGEIGVVVLGDFTSIAEGQSVRRTGRVLSVPVGDAYLGRVVDPLGRPIDGQGEIESSQRRELELQAPTVMQRKPVGEPLQTGIKAIDSMTPIGRGQRQLIIGDRQTGKTAVCIDTIINQKANWESGDPTKQVRCIYVAVGQKGSTIAGVRGALEEAGAMEYTTIVAAPASDPAGFKYIAPYAGSALGQHWMYEGKHVLIVFDDLTKQAEAYRAVSLLLRRPPGREAYPGDVFYLHSRLLERCAKLSDELGGGSMTGLPIIETKANDVSAYIPTNVISITDGQVFLESDLFNQGQRPAINVGVSVSRVGGAAQTKAMKSVSGTLRLGLAQYRDLEAFAAFGSDLDAASKAQLERGARLMELLKQGQYSPFPMEEEVISIWAGTTGKLDDVPVEDVRRFEADFLEYLRREHDKLLGNIRESGKFEAETAETLTDALADFKKTFQTGSGTILGTEEEAEALEASEVGQETIKVAKTGGK</sequence>
<feature type="site" description="Required for activity" evidence="12">
    <location>
        <position position="374"/>
    </location>
</feature>
<evidence type="ECO:0000256" key="10">
    <source>
        <dbReference type="ARBA" id="ARBA00023196"/>
    </source>
</evidence>
<evidence type="ECO:0000256" key="8">
    <source>
        <dbReference type="ARBA" id="ARBA00023065"/>
    </source>
</evidence>
<comment type="catalytic activity">
    <reaction evidence="12">
        <text>ATP + H2O + 4 H(+)(in) = ADP + phosphate + 5 H(+)(out)</text>
        <dbReference type="Rhea" id="RHEA:57720"/>
        <dbReference type="ChEBI" id="CHEBI:15377"/>
        <dbReference type="ChEBI" id="CHEBI:15378"/>
        <dbReference type="ChEBI" id="CHEBI:30616"/>
        <dbReference type="ChEBI" id="CHEBI:43474"/>
        <dbReference type="ChEBI" id="CHEBI:456216"/>
        <dbReference type="EC" id="7.1.2.2"/>
    </reaction>
</comment>
<keyword evidence="6 12" id="KW-0067">ATP-binding</keyword>
<proteinExistence type="inferred from homology"/>
<keyword evidence="4 12" id="KW-1003">Cell membrane</keyword>
<organism evidence="16 17">
    <name type="scientific">Actinorugispora endophytica</name>
    <dbReference type="NCBI Taxonomy" id="1605990"/>
    <lineage>
        <taxon>Bacteria</taxon>
        <taxon>Bacillati</taxon>
        <taxon>Actinomycetota</taxon>
        <taxon>Actinomycetes</taxon>
        <taxon>Streptosporangiales</taxon>
        <taxon>Nocardiopsidaceae</taxon>
        <taxon>Actinorugispora</taxon>
    </lineage>
</organism>
<keyword evidence="17" id="KW-1185">Reference proteome</keyword>
<dbReference type="CDD" id="cd01132">
    <property type="entry name" value="F1-ATPase_alpha_CD"/>
    <property type="match status" value="1"/>
</dbReference>
<evidence type="ECO:0000259" key="15">
    <source>
        <dbReference type="Pfam" id="PF02874"/>
    </source>
</evidence>
<evidence type="ECO:0000256" key="9">
    <source>
        <dbReference type="ARBA" id="ARBA00023136"/>
    </source>
</evidence>
<dbReference type="NCBIfam" id="TIGR00962">
    <property type="entry name" value="atpA"/>
    <property type="match status" value="1"/>
</dbReference>
<evidence type="ECO:0000259" key="13">
    <source>
        <dbReference type="Pfam" id="PF00006"/>
    </source>
</evidence>
<evidence type="ECO:0000256" key="1">
    <source>
        <dbReference type="ARBA" id="ARBA00004370"/>
    </source>
</evidence>
<evidence type="ECO:0000313" key="16">
    <source>
        <dbReference type="EMBL" id="TDQ47958.1"/>
    </source>
</evidence>
<dbReference type="CDD" id="cd18113">
    <property type="entry name" value="ATP-synt_F1_alpha_C"/>
    <property type="match status" value="1"/>
</dbReference>
<evidence type="ECO:0000256" key="11">
    <source>
        <dbReference type="ARBA" id="ARBA00023310"/>
    </source>
</evidence>
<comment type="function">
    <text evidence="12">Produces ATP from ADP in the presence of a proton gradient across the membrane. The alpha chain is a regulatory subunit.</text>
</comment>
<protein>
    <recommendedName>
        <fullName evidence="12">ATP synthase subunit alpha</fullName>
        <ecNumber evidence="12">7.1.2.2</ecNumber>
    </recommendedName>
    <alternativeName>
        <fullName evidence="12">ATP synthase F1 sector subunit alpha</fullName>
    </alternativeName>
    <alternativeName>
        <fullName evidence="12">F-ATPase subunit alpha</fullName>
    </alternativeName>
</protein>
<dbReference type="InterPro" id="IPR020003">
    <property type="entry name" value="ATPase_a/bsu_AS"/>
</dbReference>
<reference evidence="16 17" key="1">
    <citation type="submission" date="2019-03" db="EMBL/GenBank/DDBJ databases">
        <title>Genomic Encyclopedia of Type Strains, Phase IV (KMG-IV): sequencing the most valuable type-strain genomes for metagenomic binning, comparative biology and taxonomic classification.</title>
        <authorList>
            <person name="Goeker M."/>
        </authorList>
    </citation>
    <scope>NUCLEOTIDE SEQUENCE [LARGE SCALE GENOMIC DNA]</scope>
    <source>
        <strain evidence="16 17">DSM 46770</strain>
    </source>
</reference>
<dbReference type="InterPro" id="IPR004100">
    <property type="entry name" value="ATPase_F1/V1/A1_a/bsu_N"/>
</dbReference>
<dbReference type="NCBIfam" id="NF009884">
    <property type="entry name" value="PRK13343.1"/>
    <property type="match status" value="1"/>
</dbReference>
<gene>
    <name evidence="12" type="primary">atpA</name>
    <name evidence="16" type="ORF">EV190_12016</name>
</gene>
<keyword evidence="11 12" id="KW-0066">ATP synthesis</keyword>
<dbReference type="SUPFAM" id="SSF50615">
    <property type="entry name" value="N-terminal domain of alpha and beta subunits of F1 ATP synthase"/>
    <property type="match status" value="1"/>
</dbReference>
<dbReference type="InterPro" id="IPR000793">
    <property type="entry name" value="ATP_synth_asu_C"/>
</dbReference>
<dbReference type="InterPro" id="IPR033732">
    <property type="entry name" value="ATP_synth_F1_a_nt-bd_dom"/>
</dbReference>
<evidence type="ECO:0000259" key="14">
    <source>
        <dbReference type="Pfam" id="PF00306"/>
    </source>
</evidence>
<dbReference type="InterPro" id="IPR000194">
    <property type="entry name" value="ATPase_F1/V1/A1_a/bsu_nucl-bd"/>
</dbReference>
<comment type="subcellular location">
    <subcellularLocation>
        <location evidence="12">Cell membrane</location>
        <topology evidence="12">Peripheral membrane protein</topology>
    </subcellularLocation>
    <subcellularLocation>
        <location evidence="1">Membrane</location>
    </subcellularLocation>
</comment>
<evidence type="ECO:0000256" key="2">
    <source>
        <dbReference type="ARBA" id="ARBA00008936"/>
    </source>
</evidence>
<dbReference type="SUPFAM" id="SSF52540">
    <property type="entry name" value="P-loop containing nucleoside triphosphate hydrolases"/>
    <property type="match status" value="1"/>
</dbReference>
<dbReference type="SUPFAM" id="SSF47917">
    <property type="entry name" value="C-terminal domain of alpha and beta subunits of F1 ATP synthase"/>
    <property type="match status" value="1"/>
</dbReference>
<feature type="binding site" evidence="12">
    <location>
        <begin position="173"/>
        <end position="180"/>
    </location>
    <ligand>
        <name>ATP</name>
        <dbReference type="ChEBI" id="CHEBI:30616"/>
    </ligand>
</feature>
<evidence type="ECO:0000256" key="4">
    <source>
        <dbReference type="ARBA" id="ARBA00022475"/>
    </source>
</evidence>
<feature type="domain" description="ATP synthase alpha subunit C-terminal" evidence="14">
    <location>
        <begin position="383"/>
        <end position="508"/>
    </location>
</feature>
<feature type="domain" description="ATPase F1/V1/A1 complex alpha/beta subunit N-terminal" evidence="15">
    <location>
        <begin position="30"/>
        <end position="96"/>
    </location>
</feature>
<dbReference type="AlphaFoldDB" id="A0A4R6ULN9"/>
<dbReference type="HAMAP" id="MF_01346">
    <property type="entry name" value="ATP_synth_alpha_bact"/>
    <property type="match status" value="1"/>
</dbReference>
<dbReference type="GO" id="GO:0043531">
    <property type="term" value="F:ADP binding"/>
    <property type="evidence" value="ECO:0007669"/>
    <property type="project" value="TreeGrafter"/>
</dbReference>
<dbReference type="GO" id="GO:0005524">
    <property type="term" value="F:ATP binding"/>
    <property type="evidence" value="ECO:0007669"/>
    <property type="project" value="UniProtKB-UniRule"/>
</dbReference>
<evidence type="ECO:0000313" key="17">
    <source>
        <dbReference type="Proteomes" id="UP000295281"/>
    </source>
</evidence>
<dbReference type="FunFam" id="1.20.150.20:FF:000001">
    <property type="entry name" value="ATP synthase subunit alpha"/>
    <property type="match status" value="1"/>
</dbReference>
<accession>A0A4R6ULN9</accession>
<dbReference type="OrthoDB" id="9803053at2"/>
<dbReference type="PANTHER" id="PTHR48082">
    <property type="entry name" value="ATP SYNTHASE SUBUNIT ALPHA, MITOCHONDRIAL"/>
    <property type="match status" value="1"/>
</dbReference>
<dbReference type="InterPro" id="IPR023366">
    <property type="entry name" value="ATP_synth_asu-like_sf"/>
</dbReference>
<dbReference type="Pfam" id="PF00006">
    <property type="entry name" value="ATP-synt_ab"/>
    <property type="match status" value="1"/>
</dbReference>
<dbReference type="EC" id="7.1.2.2" evidence="12"/>
<dbReference type="EMBL" id="SNYN01000020">
    <property type="protein sequence ID" value="TDQ47958.1"/>
    <property type="molecule type" value="Genomic_DNA"/>
</dbReference>
<dbReference type="Proteomes" id="UP000295281">
    <property type="component" value="Unassembled WGS sequence"/>
</dbReference>
<dbReference type="RefSeq" id="WP_133742832.1">
    <property type="nucleotide sequence ID" value="NZ_SNYN01000020.1"/>
</dbReference>
<dbReference type="Gene3D" id="1.20.150.20">
    <property type="entry name" value="ATP synthase alpha/beta chain, C-terminal domain"/>
    <property type="match status" value="1"/>
</dbReference>
<name>A0A4R6ULN9_9ACTN</name>
<dbReference type="Pfam" id="PF02874">
    <property type="entry name" value="ATP-synt_ab_N"/>
    <property type="match status" value="1"/>
</dbReference>
<dbReference type="InterPro" id="IPR036121">
    <property type="entry name" value="ATPase_F1/V1/A1_a/bsu_N_sf"/>
</dbReference>
<evidence type="ECO:0000256" key="7">
    <source>
        <dbReference type="ARBA" id="ARBA00022967"/>
    </source>
</evidence>
<dbReference type="GO" id="GO:0046933">
    <property type="term" value="F:proton-transporting ATP synthase activity, rotational mechanism"/>
    <property type="evidence" value="ECO:0007669"/>
    <property type="project" value="UniProtKB-UniRule"/>
</dbReference>
<keyword evidence="12" id="KW-0375">Hydrogen ion transport</keyword>
<evidence type="ECO:0000256" key="5">
    <source>
        <dbReference type="ARBA" id="ARBA00022741"/>
    </source>
</evidence>
<keyword evidence="10 12" id="KW-0139">CF(1)</keyword>
<feature type="domain" description="ATPase F1/V1/A1 complex alpha/beta subunit nucleotide-binding" evidence="13">
    <location>
        <begin position="153"/>
        <end position="376"/>
    </location>
</feature>
<comment type="caution">
    <text evidence="16">The sequence shown here is derived from an EMBL/GenBank/DDBJ whole genome shotgun (WGS) entry which is preliminary data.</text>
</comment>
<dbReference type="PROSITE" id="PS00152">
    <property type="entry name" value="ATPASE_ALPHA_BETA"/>
    <property type="match status" value="1"/>
</dbReference>
<keyword evidence="8 12" id="KW-0406">Ion transport</keyword>
<keyword evidence="5 12" id="KW-0547">Nucleotide-binding</keyword>
<keyword evidence="3 12" id="KW-0813">Transport</keyword>